<evidence type="ECO:0000313" key="2">
    <source>
        <dbReference type="Proteomes" id="UP000199518"/>
    </source>
</evidence>
<dbReference type="OrthoDB" id="2060095at2"/>
<protein>
    <submittedName>
        <fullName evidence="1">Uncharacterized protein</fullName>
    </submittedName>
</protein>
<dbReference type="AlphaFoldDB" id="A0A1I3BMK9"/>
<dbReference type="RefSeq" id="WP_139228197.1">
    <property type="nucleotide sequence ID" value="NZ_FOQD01000001.1"/>
</dbReference>
<proteinExistence type="predicted"/>
<organism evidence="1 2">
    <name type="scientific">Planctomicrobium piriforme</name>
    <dbReference type="NCBI Taxonomy" id="1576369"/>
    <lineage>
        <taxon>Bacteria</taxon>
        <taxon>Pseudomonadati</taxon>
        <taxon>Planctomycetota</taxon>
        <taxon>Planctomycetia</taxon>
        <taxon>Planctomycetales</taxon>
        <taxon>Planctomycetaceae</taxon>
        <taxon>Planctomicrobium</taxon>
    </lineage>
</organism>
<sequence>MDRHFRYAEPYTHNRRGGIHIRGARGPREVREAYKRYARWLRQRYPFPIFVPVYLSPHETITTIHGEICSASFFYWLDPTLQPHIRVATGDYSQLRKERGRDNALAEMLHSLSHELVHYWQWLERGDTTERGVVVRAWGMVNRYAQDVDHP</sequence>
<gene>
    <name evidence="1" type="ORF">SAMN05421753_101522</name>
</gene>
<name>A0A1I3BMK9_9PLAN</name>
<keyword evidence="2" id="KW-1185">Reference proteome</keyword>
<accession>A0A1I3BMK9</accession>
<evidence type="ECO:0000313" key="1">
    <source>
        <dbReference type="EMBL" id="SFH63139.1"/>
    </source>
</evidence>
<dbReference type="EMBL" id="FOQD01000001">
    <property type="protein sequence ID" value="SFH63139.1"/>
    <property type="molecule type" value="Genomic_DNA"/>
</dbReference>
<reference evidence="2" key="1">
    <citation type="submission" date="2016-10" db="EMBL/GenBank/DDBJ databases">
        <authorList>
            <person name="Varghese N."/>
            <person name="Submissions S."/>
        </authorList>
    </citation>
    <scope>NUCLEOTIDE SEQUENCE [LARGE SCALE GENOMIC DNA]</scope>
    <source>
        <strain evidence="2">DSM 26348</strain>
    </source>
</reference>
<dbReference type="Proteomes" id="UP000199518">
    <property type="component" value="Unassembled WGS sequence"/>
</dbReference>